<dbReference type="EMBL" id="AJDQ01000008">
    <property type="protein sequence ID" value="EOI55519.1"/>
    <property type="molecule type" value="Genomic_DNA"/>
</dbReference>
<reference evidence="3 5" key="2">
    <citation type="submission" date="2013-03" db="EMBL/GenBank/DDBJ databases">
        <title>The Genome Sequence of Enterococcus gilvus ATCC BAA-350 (PacBio/Illumina hybrid assembly).</title>
        <authorList>
            <consortium name="The Broad Institute Genomics Platform"/>
            <consortium name="The Broad Institute Genome Sequencing Center for Infectious Disease"/>
            <person name="Earl A."/>
            <person name="Russ C."/>
            <person name="Gilmore M."/>
            <person name="Surin D."/>
            <person name="Walker B."/>
            <person name="Young S."/>
            <person name="Zeng Q."/>
            <person name="Gargeya S."/>
            <person name="Fitzgerald M."/>
            <person name="Haas B."/>
            <person name="Abouelleil A."/>
            <person name="Allen A.W."/>
            <person name="Alvarado L."/>
            <person name="Arachchi H.M."/>
            <person name="Berlin A.M."/>
            <person name="Chapman S.B."/>
            <person name="Gainer-Dewar J."/>
            <person name="Goldberg J."/>
            <person name="Griggs A."/>
            <person name="Gujja S."/>
            <person name="Hansen M."/>
            <person name="Howarth C."/>
            <person name="Imamovic A."/>
            <person name="Ireland A."/>
            <person name="Larimer J."/>
            <person name="McCowan C."/>
            <person name="Murphy C."/>
            <person name="Pearson M."/>
            <person name="Poon T.W."/>
            <person name="Priest M."/>
            <person name="Roberts A."/>
            <person name="Saif S."/>
            <person name="Shea T."/>
            <person name="Sisk P."/>
            <person name="Sykes S."/>
            <person name="Wortman J."/>
            <person name="Nusbaum C."/>
            <person name="Birren B."/>
        </authorList>
    </citation>
    <scope>NUCLEOTIDE SEQUENCE [LARGE SCALE GENOMIC DNA]</scope>
    <source>
        <strain evidence="3 5">ATCC BAA-350</strain>
    </source>
</reference>
<gene>
    <name evidence="3" type="ORF">I592_01239</name>
    <name evidence="2" type="ORF">UKC_02727</name>
</gene>
<protein>
    <submittedName>
        <fullName evidence="2">Uncharacterized protein</fullName>
    </submittedName>
</protein>
<evidence type="ECO:0000256" key="1">
    <source>
        <dbReference type="SAM" id="Phobius"/>
    </source>
</evidence>
<reference evidence="2 4" key="1">
    <citation type="submission" date="2013-02" db="EMBL/GenBank/DDBJ databases">
        <title>The Genome Sequence of Enterococcus gilvus ATCC BAA-350.</title>
        <authorList>
            <consortium name="The Broad Institute Genome Sequencing Platform"/>
            <consortium name="The Broad Institute Genome Sequencing Center for Infectious Disease"/>
            <person name="Earl A.M."/>
            <person name="Gilmore M.S."/>
            <person name="Lebreton F."/>
            <person name="Walker B."/>
            <person name="Young S.K."/>
            <person name="Zeng Q."/>
            <person name="Gargeya S."/>
            <person name="Fitzgerald M."/>
            <person name="Haas B."/>
            <person name="Abouelleil A."/>
            <person name="Alvarado L."/>
            <person name="Arachchi H.M."/>
            <person name="Berlin A.M."/>
            <person name="Chapman S.B."/>
            <person name="Dewar J."/>
            <person name="Goldberg J."/>
            <person name="Griggs A."/>
            <person name="Gujja S."/>
            <person name="Hansen M."/>
            <person name="Howarth C."/>
            <person name="Imamovic A."/>
            <person name="Larimer J."/>
            <person name="McCowan C."/>
            <person name="Murphy C."/>
            <person name="Neiman D."/>
            <person name="Pearson M."/>
            <person name="Priest M."/>
            <person name="Roberts A."/>
            <person name="Saif S."/>
            <person name="Shea T."/>
            <person name="Sisk P."/>
            <person name="Sykes S."/>
            <person name="Wortman J."/>
            <person name="Nusbaum C."/>
            <person name="Birren B."/>
        </authorList>
    </citation>
    <scope>NUCLEOTIDE SEQUENCE [LARGE SCALE GENOMIC DNA]</scope>
    <source>
        <strain evidence="2 4">ATCC BAA-350</strain>
    </source>
</reference>
<keyword evidence="1" id="KW-0812">Transmembrane</keyword>
<keyword evidence="5" id="KW-1185">Reference proteome</keyword>
<keyword evidence="1" id="KW-0472">Membrane</keyword>
<dbReference type="RefSeq" id="WP_010781099.1">
    <property type="nucleotide sequence ID" value="NZ_ASWH01000001.1"/>
</dbReference>
<dbReference type="OrthoDB" id="2194606at2"/>
<evidence type="ECO:0000313" key="4">
    <source>
        <dbReference type="Proteomes" id="UP000013750"/>
    </source>
</evidence>
<dbReference type="PATRIC" id="fig|1158614.3.peg.2722"/>
<evidence type="ECO:0000313" key="5">
    <source>
        <dbReference type="Proteomes" id="UP000014160"/>
    </source>
</evidence>
<sequence>MSEGANQGLFVIVAVVIFGIFVLISYVLFKDTLKPRLSNIFTDGLEQAEDAIDPKIITKITIIEKTNEIKNLKKNQTEEYYIKVFANAFEFRDQDGDIIKSRKLNLEFKFHDRSTNYPTFEQFMNSSIDGHSNLRLGVTATAKTEKSVSAATKVNGSSGITIFGSL</sequence>
<evidence type="ECO:0000313" key="2">
    <source>
        <dbReference type="EMBL" id="EOI55519.1"/>
    </source>
</evidence>
<organism evidence="2 4">
    <name type="scientific">Enterococcus gilvus ATCC BAA-350</name>
    <dbReference type="NCBI Taxonomy" id="1158614"/>
    <lineage>
        <taxon>Bacteria</taxon>
        <taxon>Bacillati</taxon>
        <taxon>Bacillota</taxon>
        <taxon>Bacilli</taxon>
        <taxon>Lactobacillales</taxon>
        <taxon>Enterococcaceae</taxon>
        <taxon>Enterococcus</taxon>
    </lineage>
</organism>
<proteinExistence type="predicted"/>
<dbReference type="Proteomes" id="UP000014160">
    <property type="component" value="Unassembled WGS sequence"/>
</dbReference>
<dbReference type="AlphaFoldDB" id="R2XKT5"/>
<evidence type="ECO:0000313" key="3">
    <source>
        <dbReference type="EMBL" id="EOW81938.1"/>
    </source>
</evidence>
<comment type="caution">
    <text evidence="2">The sequence shown here is derived from an EMBL/GenBank/DDBJ whole genome shotgun (WGS) entry which is preliminary data.</text>
</comment>
<dbReference type="HOGENOM" id="CLU_1600162_0_0_9"/>
<dbReference type="EMBL" id="ASWH01000001">
    <property type="protein sequence ID" value="EOW81938.1"/>
    <property type="molecule type" value="Genomic_DNA"/>
</dbReference>
<dbReference type="eggNOG" id="ENOG5030JJ4">
    <property type="taxonomic scope" value="Bacteria"/>
</dbReference>
<keyword evidence="1" id="KW-1133">Transmembrane helix</keyword>
<accession>R2XKT5</accession>
<name>R2XKT5_9ENTE</name>
<feature type="transmembrane region" description="Helical" evidence="1">
    <location>
        <begin position="6"/>
        <end position="29"/>
    </location>
</feature>
<dbReference type="Proteomes" id="UP000013750">
    <property type="component" value="Unassembled WGS sequence"/>
</dbReference>